<feature type="transmembrane region" description="Helical" evidence="1">
    <location>
        <begin position="6"/>
        <end position="21"/>
    </location>
</feature>
<gene>
    <name evidence="2" type="ORF">S01H1_18296</name>
</gene>
<dbReference type="EMBL" id="BARS01009773">
    <property type="protein sequence ID" value="GAF79372.1"/>
    <property type="molecule type" value="Genomic_DNA"/>
</dbReference>
<keyword evidence="1" id="KW-0812">Transmembrane</keyword>
<feature type="non-terminal residue" evidence="2">
    <location>
        <position position="1"/>
    </location>
</feature>
<evidence type="ECO:0008006" key="3">
    <source>
        <dbReference type="Google" id="ProtNLM"/>
    </source>
</evidence>
<feature type="transmembrane region" description="Helical" evidence="1">
    <location>
        <begin position="33"/>
        <end position="53"/>
    </location>
</feature>
<evidence type="ECO:0000313" key="2">
    <source>
        <dbReference type="EMBL" id="GAF79372.1"/>
    </source>
</evidence>
<dbReference type="AlphaFoldDB" id="X0STW2"/>
<accession>X0STW2</accession>
<proteinExistence type="predicted"/>
<organism evidence="2">
    <name type="scientific">marine sediment metagenome</name>
    <dbReference type="NCBI Taxonomy" id="412755"/>
    <lineage>
        <taxon>unclassified sequences</taxon>
        <taxon>metagenomes</taxon>
        <taxon>ecological metagenomes</taxon>
    </lineage>
</organism>
<evidence type="ECO:0000256" key="1">
    <source>
        <dbReference type="SAM" id="Phobius"/>
    </source>
</evidence>
<protein>
    <recommendedName>
        <fullName evidence="3">Prepilin type IV endopeptidase peptidase domain-containing protein</fullName>
    </recommendedName>
</protein>
<keyword evidence="1" id="KW-0472">Membrane</keyword>
<reference evidence="2" key="1">
    <citation type="journal article" date="2014" name="Front. Microbiol.">
        <title>High frequency of phylogenetically diverse reductive dehalogenase-homologous genes in deep subseafloor sedimentary metagenomes.</title>
        <authorList>
            <person name="Kawai M."/>
            <person name="Futagami T."/>
            <person name="Toyoda A."/>
            <person name="Takaki Y."/>
            <person name="Nishi S."/>
            <person name="Hori S."/>
            <person name="Arai W."/>
            <person name="Tsubouchi T."/>
            <person name="Morono Y."/>
            <person name="Uchiyama I."/>
            <person name="Ito T."/>
            <person name="Fujiyama A."/>
            <person name="Inagaki F."/>
            <person name="Takami H."/>
        </authorList>
    </citation>
    <scope>NUCLEOTIDE SEQUENCE</scope>
    <source>
        <strain evidence="2">Expedition CK06-06</strain>
    </source>
</reference>
<keyword evidence="1" id="KW-1133">Transmembrane helix</keyword>
<comment type="caution">
    <text evidence="2">The sequence shown here is derived from an EMBL/GenBank/DDBJ whole genome shotgun (WGS) entry which is preliminary data.</text>
</comment>
<name>X0STW2_9ZZZZ</name>
<sequence length="56" mass="6035">ALFSGIALGGLAAIVLLLLRIKGRKEEMPYAPFLSLGAIAVLLGEQYFLFPVFRGI</sequence>